<dbReference type="AlphaFoldDB" id="A0A317YME0"/>
<protein>
    <recommendedName>
        <fullName evidence="1">50S ribosomal protein L19</fullName>
    </recommendedName>
</protein>
<keyword evidence="1" id="KW-0687">Ribonucleoprotein</keyword>
<organism evidence="2 3">
    <name type="scientific">Staphylococcus pseudintermedius</name>
    <dbReference type="NCBI Taxonomy" id="283734"/>
    <lineage>
        <taxon>Bacteria</taxon>
        <taxon>Bacillati</taxon>
        <taxon>Bacillota</taxon>
        <taxon>Bacilli</taxon>
        <taxon>Bacillales</taxon>
        <taxon>Staphylococcaceae</taxon>
        <taxon>Staphylococcus</taxon>
        <taxon>Staphylococcus intermedius group</taxon>
    </lineage>
</organism>
<dbReference type="GO" id="GO:1990904">
    <property type="term" value="C:ribonucleoprotein complex"/>
    <property type="evidence" value="ECO:0007669"/>
    <property type="project" value="UniProtKB-KW"/>
</dbReference>
<dbReference type="Pfam" id="PF01245">
    <property type="entry name" value="Ribosomal_L19"/>
    <property type="match status" value="1"/>
</dbReference>
<evidence type="ECO:0000313" key="3">
    <source>
        <dbReference type="Proteomes" id="UP000246800"/>
    </source>
</evidence>
<keyword evidence="2" id="KW-0689">Ribosomal protein</keyword>
<reference evidence="2 3" key="1">
    <citation type="journal article" date="2018" name="Vet. Microbiol.">
        <title>Clonal diversity and geographic distribution of methicillin-resistant Staphylococcus pseudintermedius from Australian animals: Discovery of novel sequence types.</title>
        <authorList>
            <person name="Worthing K.A."/>
            <person name="Abraham S."/>
            <person name="Coombs G.W."/>
            <person name="Pang S."/>
            <person name="Saputra S."/>
            <person name="Jordan D."/>
            <person name="Trott D.J."/>
            <person name="Norris J.M."/>
        </authorList>
    </citation>
    <scope>NUCLEOTIDE SEQUENCE [LARGE SCALE GENOMIC DNA]</scope>
    <source>
        <strain evidence="2 3">ST525 1</strain>
    </source>
</reference>
<proteinExistence type="inferred from homology"/>
<accession>A0A317YME0</accession>
<comment type="caution">
    <text evidence="2">The sequence shown here is derived from an EMBL/GenBank/DDBJ whole genome shotgun (WGS) entry which is preliminary data.</text>
</comment>
<dbReference type="EMBL" id="QEIT01000288">
    <property type="protein sequence ID" value="PWZ71804.1"/>
    <property type="molecule type" value="Genomic_DNA"/>
</dbReference>
<evidence type="ECO:0000313" key="2">
    <source>
        <dbReference type="EMBL" id="PWZ71804.1"/>
    </source>
</evidence>
<dbReference type="Proteomes" id="UP000246800">
    <property type="component" value="Unassembled WGS sequence"/>
</dbReference>
<comment type="function">
    <text evidence="1">This protein is located at the 30S-50S ribosomal subunit interface and may play a role in the structure and function of the aminoacyl-tRNA binding site.</text>
</comment>
<feature type="non-terminal residue" evidence="2">
    <location>
        <position position="38"/>
    </location>
</feature>
<dbReference type="GO" id="GO:0003735">
    <property type="term" value="F:structural constituent of ribosome"/>
    <property type="evidence" value="ECO:0007669"/>
    <property type="project" value="InterPro"/>
</dbReference>
<dbReference type="PRINTS" id="PR00061">
    <property type="entry name" value="RIBOSOMALL19"/>
</dbReference>
<dbReference type="GO" id="GO:0006412">
    <property type="term" value="P:translation"/>
    <property type="evidence" value="ECO:0007669"/>
    <property type="project" value="InterPro"/>
</dbReference>
<dbReference type="InterPro" id="IPR001857">
    <property type="entry name" value="Ribosomal_bL19"/>
</dbReference>
<name>A0A317YME0_STAPS</name>
<gene>
    <name evidence="2" type="ORF">DD902_13625</name>
</gene>
<sequence length="38" mass="3888">MEGSGERKKEKEGVVIKRGGGGICETLNVGKISKGVGV</sequence>
<dbReference type="GO" id="GO:0005840">
    <property type="term" value="C:ribosome"/>
    <property type="evidence" value="ECO:0007669"/>
    <property type="project" value="UniProtKB-KW"/>
</dbReference>
<evidence type="ECO:0000256" key="1">
    <source>
        <dbReference type="RuleBase" id="RU000559"/>
    </source>
</evidence>
<comment type="similarity">
    <text evidence="1">Belongs to the bacterial ribosomal protein bL19 family.</text>
</comment>